<dbReference type="AlphaFoldDB" id="A0A1I7MIJ2"/>
<keyword evidence="6 7" id="KW-0472">Membrane</keyword>
<evidence type="ECO:0000256" key="6">
    <source>
        <dbReference type="ARBA" id="ARBA00023136"/>
    </source>
</evidence>
<feature type="transmembrane region" description="Helical" evidence="7">
    <location>
        <begin position="74"/>
        <end position="94"/>
    </location>
</feature>
<proteinExistence type="inferred from homology"/>
<keyword evidence="4 7" id="KW-0812">Transmembrane</keyword>
<dbReference type="Gene3D" id="3.30.240.20">
    <property type="entry name" value="bsu07140 like domains"/>
    <property type="match status" value="1"/>
</dbReference>
<comment type="similarity">
    <text evidence="2">Belongs to the UPF0702 family.</text>
</comment>
<evidence type="ECO:0000256" key="3">
    <source>
        <dbReference type="ARBA" id="ARBA00022475"/>
    </source>
</evidence>
<accession>A0A1I7MIJ2</accession>
<protein>
    <recommendedName>
        <fullName evidence="8">YetF C-terminal domain-containing protein</fullName>
    </recommendedName>
</protein>
<dbReference type="EMBL" id="FPCG01000003">
    <property type="protein sequence ID" value="SFV21742.1"/>
    <property type="molecule type" value="Genomic_DNA"/>
</dbReference>
<reference evidence="9 10" key="1">
    <citation type="submission" date="2016-10" db="EMBL/GenBank/DDBJ databases">
        <authorList>
            <person name="de Groot N.N."/>
        </authorList>
    </citation>
    <scope>NUCLEOTIDE SEQUENCE [LARGE SCALE GENOMIC DNA]</scope>
    <source>
        <strain evidence="9 10">CGMCC 1.7054</strain>
    </source>
</reference>
<keyword evidence="10" id="KW-1185">Reference proteome</keyword>
<dbReference type="InterPro" id="IPR023090">
    <property type="entry name" value="UPF0702_alpha/beta_dom_sf"/>
</dbReference>
<evidence type="ECO:0000256" key="5">
    <source>
        <dbReference type="ARBA" id="ARBA00022989"/>
    </source>
</evidence>
<keyword evidence="5 7" id="KW-1133">Transmembrane helix</keyword>
<dbReference type="STRING" id="574650.SAMN04487966_10317"/>
<evidence type="ECO:0000313" key="9">
    <source>
        <dbReference type="EMBL" id="SFV21742.1"/>
    </source>
</evidence>
<feature type="domain" description="YetF C-terminal" evidence="8">
    <location>
        <begin position="102"/>
        <end position="164"/>
    </location>
</feature>
<evidence type="ECO:0000256" key="1">
    <source>
        <dbReference type="ARBA" id="ARBA00004651"/>
    </source>
</evidence>
<feature type="transmembrane region" description="Helical" evidence="7">
    <location>
        <begin position="48"/>
        <end position="68"/>
    </location>
</feature>
<gene>
    <name evidence="9" type="ORF">SAMN04487966_10317</name>
</gene>
<sequence>MDLDWTAVGERLGLNLEQGVAVVISAVGIYLVFLLLVRLFGQRVLSGLGTFDIVVTVMLGAVAGRVILGHPPTLAAGALGLFTLFLLEAAFGHIRGTLRGARLLTSEPVVLMIGERELPEAMRRTHVTDLELHTALRRAGIRNRSEVACVIMEPTGALSVLRRGIAIDPYLLRGVRHADLIPQELVQGDHQRP</sequence>
<dbReference type="Proteomes" id="UP000198881">
    <property type="component" value="Unassembled WGS sequence"/>
</dbReference>
<comment type="subcellular location">
    <subcellularLocation>
        <location evidence="1">Cell membrane</location>
        <topology evidence="1">Multi-pass membrane protein</topology>
    </subcellularLocation>
</comment>
<organism evidence="9 10">
    <name type="scientific">Micrococcus terreus</name>
    <dbReference type="NCBI Taxonomy" id="574650"/>
    <lineage>
        <taxon>Bacteria</taxon>
        <taxon>Bacillati</taxon>
        <taxon>Actinomycetota</taxon>
        <taxon>Actinomycetes</taxon>
        <taxon>Micrococcales</taxon>
        <taxon>Micrococcaceae</taxon>
        <taxon>Micrococcus</taxon>
    </lineage>
</organism>
<evidence type="ECO:0000256" key="7">
    <source>
        <dbReference type="SAM" id="Phobius"/>
    </source>
</evidence>
<dbReference type="InterPro" id="IPR007353">
    <property type="entry name" value="DUF421"/>
</dbReference>
<evidence type="ECO:0000256" key="4">
    <source>
        <dbReference type="ARBA" id="ARBA00022692"/>
    </source>
</evidence>
<dbReference type="PANTHER" id="PTHR34582:SF6">
    <property type="entry name" value="UPF0702 TRANSMEMBRANE PROTEIN YCAP"/>
    <property type="match status" value="1"/>
</dbReference>
<evidence type="ECO:0000313" key="10">
    <source>
        <dbReference type="Proteomes" id="UP000198881"/>
    </source>
</evidence>
<dbReference type="RefSeq" id="WP_091695475.1">
    <property type="nucleotide sequence ID" value="NZ_FPCG01000003.1"/>
</dbReference>
<dbReference type="OrthoDB" id="3266405at2"/>
<name>A0A1I7MIJ2_9MICC</name>
<keyword evidence="3" id="KW-1003">Cell membrane</keyword>
<dbReference type="PANTHER" id="PTHR34582">
    <property type="entry name" value="UPF0702 TRANSMEMBRANE PROTEIN YCAP"/>
    <property type="match status" value="1"/>
</dbReference>
<feature type="transmembrane region" description="Helical" evidence="7">
    <location>
        <begin position="20"/>
        <end position="41"/>
    </location>
</feature>
<evidence type="ECO:0000259" key="8">
    <source>
        <dbReference type="Pfam" id="PF04239"/>
    </source>
</evidence>
<dbReference type="GO" id="GO:0005886">
    <property type="term" value="C:plasma membrane"/>
    <property type="evidence" value="ECO:0007669"/>
    <property type="project" value="UniProtKB-SubCell"/>
</dbReference>
<evidence type="ECO:0000256" key="2">
    <source>
        <dbReference type="ARBA" id="ARBA00006448"/>
    </source>
</evidence>
<dbReference type="Pfam" id="PF04239">
    <property type="entry name" value="DUF421"/>
    <property type="match status" value="1"/>
</dbReference>